<accession>A0A1X6YV62</accession>
<keyword evidence="4" id="KW-0547">Nucleotide-binding</keyword>
<dbReference type="OrthoDB" id="9795133at2"/>
<dbReference type="InterPro" id="IPR004358">
    <property type="entry name" value="Sig_transdc_His_kin-like_C"/>
</dbReference>
<dbReference type="PRINTS" id="PR00344">
    <property type="entry name" value="BCTRLSENSOR"/>
</dbReference>
<dbReference type="GO" id="GO:0005524">
    <property type="term" value="F:ATP binding"/>
    <property type="evidence" value="ECO:0007669"/>
    <property type="project" value="UniProtKB-KW"/>
</dbReference>
<dbReference type="PROSITE" id="PS50109">
    <property type="entry name" value="HIS_KIN"/>
    <property type="match status" value="1"/>
</dbReference>
<gene>
    <name evidence="10" type="primary">cph1_1</name>
    <name evidence="10" type="ORF">PSM7751_01295</name>
</gene>
<dbReference type="PANTHER" id="PTHR42878">
    <property type="entry name" value="TWO-COMPONENT HISTIDINE KINASE"/>
    <property type="match status" value="1"/>
</dbReference>
<evidence type="ECO:0000313" key="11">
    <source>
        <dbReference type="Proteomes" id="UP000193963"/>
    </source>
</evidence>
<reference evidence="10 11" key="1">
    <citation type="submission" date="2017-03" db="EMBL/GenBank/DDBJ databases">
        <authorList>
            <person name="Afonso C.L."/>
            <person name="Miller P.J."/>
            <person name="Scott M.A."/>
            <person name="Spackman E."/>
            <person name="Goraichik I."/>
            <person name="Dimitrov K.M."/>
            <person name="Suarez D.L."/>
            <person name="Swayne D.E."/>
        </authorList>
    </citation>
    <scope>NUCLEOTIDE SEQUENCE [LARGE SCALE GENOMIC DNA]</scope>
    <source>
        <strain evidence="10 11">CECT 7751</strain>
    </source>
</reference>
<dbReference type="SUPFAM" id="SSF55874">
    <property type="entry name" value="ATPase domain of HSP90 chaperone/DNA topoisomerase II/histidine kinase"/>
    <property type="match status" value="1"/>
</dbReference>
<dbReference type="InterPro" id="IPR050351">
    <property type="entry name" value="BphY/WalK/GraS-like"/>
</dbReference>
<dbReference type="AlphaFoldDB" id="A0A1X6YV62"/>
<dbReference type="InterPro" id="IPR005467">
    <property type="entry name" value="His_kinase_dom"/>
</dbReference>
<dbReference type="Proteomes" id="UP000193963">
    <property type="component" value="Unassembled WGS sequence"/>
</dbReference>
<organism evidence="10 11">
    <name type="scientific">Pseudooceanicola marinus</name>
    <dbReference type="NCBI Taxonomy" id="396013"/>
    <lineage>
        <taxon>Bacteria</taxon>
        <taxon>Pseudomonadati</taxon>
        <taxon>Pseudomonadota</taxon>
        <taxon>Alphaproteobacteria</taxon>
        <taxon>Rhodobacterales</taxon>
        <taxon>Paracoccaceae</taxon>
        <taxon>Pseudooceanicola</taxon>
    </lineage>
</organism>
<evidence type="ECO:0000256" key="4">
    <source>
        <dbReference type="ARBA" id="ARBA00022741"/>
    </source>
</evidence>
<dbReference type="SMART" id="SM00387">
    <property type="entry name" value="HATPase_c"/>
    <property type="match status" value="1"/>
</dbReference>
<dbReference type="InterPro" id="IPR036097">
    <property type="entry name" value="HisK_dim/P_sf"/>
</dbReference>
<dbReference type="GO" id="GO:0007234">
    <property type="term" value="P:osmosensory signaling via phosphorelay pathway"/>
    <property type="evidence" value="ECO:0007669"/>
    <property type="project" value="TreeGrafter"/>
</dbReference>
<dbReference type="EC" id="2.7.13.3" evidence="2"/>
<evidence type="ECO:0000256" key="1">
    <source>
        <dbReference type="ARBA" id="ARBA00000085"/>
    </source>
</evidence>
<name>A0A1X6YV62_9RHOB</name>
<keyword evidence="7" id="KW-0902">Two-component regulatory system</keyword>
<feature type="region of interest" description="Disordered" evidence="8">
    <location>
        <begin position="201"/>
        <end position="253"/>
    </location>
</feature>
<dbReference type="GO" id="GO:0000156">
    <property type="term" value="F:phosphorelay response regulator activity"/>
    <property type="evidence" value="ECO:0007669"/>
    <property type="project" value="TreeGrafter"/>
</dbReference>
<dbReference type="PANTHER" id="PTHR42878:SF7">
    <property type="entry name" value="SENSOR HISTIDINE KINASE GLRK"/>
    <property type="match status" value="1"/>
</dbReference>
<proteinExistence type="predicted"/>
<dbReference type="GO" id="GO:0030295">
    <property type="term" value="F:protein kinase activator activity"/>
    <property type="evidence" value="ECO:0007669"/>
    <property type="project" value="TreeGrafter"/>
</dbReference>
<evidence type="ECO:0000259" key="9">
    <source>
        <dbReference type="PROSITE" id="PS50109"/>
    </source>
</evidence>
<dbReference type="Pfam" id="PF02518">
    <property type="entry name" value="HATPase_c"/>
    <property type="match status" value="1"/>
</dbReference>
<evidence type="ECO:0000256" key="3">
    <source>
        <dbReference type="ARBA" id="ARBA00022679"/>
    </source>
</evidence>
<keyword evidence="11" id="KW-1185">Reference proteome</keyword>
<keyword evidence="6" id="KW-0067">ATP-binding</keyword>
<dbReference type="EMBL" id="FWFN01000002">
    <property type="protein sequence ID" value="SLN30420.1"/>
    <property type="molecule type" value="Genomic_DNA"/>
</dbReference>
<evidence type="ECO:0000313" key="10">
    <source>
        <dbReference type="EMBL" id="SLN30420.1"/>
    </source>
</evidence>
<dbReference type="Gene3D" id="3.30.565.10">
    <property type="entry name" value="Histidine kinase-like ATPase, C-terminal domain"/>
    <property type="match status" value="1"/>
</dbReference>
<protein>
    <recommendedName>
        <fullName evidence="2">histidine kinase</fullName>
        <ecNumber evidence="2">2.7.13.3</ecNumber>
    </recommendedName>
</protein>
<evidence type="ECO:0000256" key="7">
    <source>
        <dbReference type="ARBA" id="ARBA00023012"/>
    </source>
</evidence>
<evidence type="ECO:0000256" key="8">
    <source>
        <dbReference type="SAM" id="MobiDB-lite"/>
    </source>
</evidence>
<evidence type="ECO:0000256" key="6">
    <source>
        <dbReference type="ARBA" id="ARBA00022840"/>
    </source>
</evidence>
<dbReference type="InterPro" id="IPR036890">
    <property type="entry name" value="HATPase_C_sf"/>
</dbReference>
<keyword evidence="5" id="KW-0418">Kinase</keyword>
<dbReference type="RefSeq" id="WP_085887165.1">
    <property type="nucleotide sequence ID" value="NZ_FWFN01000002.1"/>
</dbReference>
<evidence type="ECO:0000256" key="5">
    <source>
        <dbReference type="ARBA" id="ARBA00022777"/>
    </source>
</evidence>
<evidence type="ECO:0000256" key="2">
    <source>
        <dbReference type="ARBA" id="ARBA00012438"/>
    </source>
</evidence>
<dbReference type="CDD" id="cd00075">
    <property type="entry name" value="HATPase"/>
    <property type="match status" value="1"/>
</dbReference>
<comment type="catalytic activity">
    <reaction evidence="1">
        <text>ATP + protein L-histidine = ADP + protein N-phospho-L-histidine.</text>
        <dbReference type="EC" id="2.7.13.3"/>
    </reaction>
</comment>
<dbReference type="GO" id="GO:0000155">
    <property type="term" value="F:phosphorelay sensor kinase activity"/>
    <property type="evidence" value="ECO:0007669"/>
    <property type="project" value="InterPro"/>
</dbReference>
<feature type="domain" description="Histidine kinase" evidence="9">
    <location>
        <begin position="7"/>
        <end position="244"/>
    </location>
</feature>
<dbReference type="SUPFAM" id="SSF47384">
    <property type="entry name" value="Homodimeric domain of signal transducing histidine kinase"/>
    <property type="match status" value="1"/>
</dbReference>
<sequence length="253" mass="27690">MEEFIYIITHDLRASFRAFHTIPEWIREDIGPLPPEREAIVAEHLDLLTTQAARADRMLLELRDFSRIGRLADPIGPHPLEEVLDRACQISPLPDRASLQVTGGATLSGPGNELAMFFAALLSNAVKHHDREQVRIRLSLARDGPLLRLTLDDDGPGIPARFREAVFAPLRTLRPRDQCEGSGMGLATARKIVTRLGGEIHIEPPEGVPPDAPRPAGTSGESVEGPVTASPRGTRVVFTLPGQMDDPPPLRLN</sequence>
<dbReference type="InterPro" id="IPR003594">
    <property type="entry name" value="HATPase_dom"/>
</dbReference>
<keyword evidence="3 10" id="KW-0808">Transferase</keyword>